<gene>
    <name evidence="2" type="ORF">SAMN05443429_107125</name>
</gene>
<sequence length="193" mass="22415">MPIGKLPEFLPENALPYLKGWCGSFSLHIRITKERQSKLGDYRKLKDGSHKITINSTLPRPLFFFVLTHEIAHLIAFEKFGRNILPHGKEWKHTFREMLVESLAVYPEDLRPEILKFAKSPKANFLASHGIARYFHNPEGNLVTVEELSAGERFSYKGRDYEVLARRKINYLCREARTGKQYLFKPLATVQKL</sequence>
<evidence type="ECO:0000313" key="3">
    <source>
        <dbReference type="Proteomes" id="UP000184335"/>
    </source>
</evidence>
<dbReference type="RefSeq" id="WP_185113767.1">
    <property type="nucleotide sequence ID" value="NZ_FQYI01000007.1"/>
</dbReference>
<name>A0A1M6FT96_9FLAO</name>
<dbReference type="GO" id="GO:0006950">
    <property type="term" value="P:response to stress"/>
    <property type="evidence" value="ECO:0007669"/>
    <property type="project" value="UniProtKB-ARBA"/>
</dbReference>
<organism evidence="2 3">
    <name type="scientific">Cruoricaptor ignavus</name>
    <dbReference type="NCBI Taxonomy" id="1118202"/>
    <lineage>
        <taxon>Bacteria</taxon>
        <taxon>Pseudomonadati</taxon>
        <taxon>Bacteroidota</taxon>
        <taxon>Flavobacteriia</taxon>
        <taxon>Flavobacteriales</taxon>
        <taxon>Weeksellaceae</taxon>
        <taxon>Cruoricaptor</taxon>
    </lineage>
</organism>
<evidence type="ECO:0000259" key="1">
    <source>
        <dbReference type="Pfam" id="PF10263"/>
    </source>
</evidence>
<proteinExistence type="predicted"/>
<evidence type="ECO:0000313" key="2">
    <source>
        <dbReference type="EMBL" id="SHJ00902.1"/>
    </source>
</evidence>
<reference evidence="2 3" key="1">
    <citation type="submission" date="2016-11" db="EMBL/GenBank/DDBJ databases">
        <authorList>
            <person name="Jaros S."/>
            <person name="Januszkiewicz K."/>
            <person name="Wedrychowicz H."/>
        </authorList>
    </citation>
    <scope>NUCLEOTIDE SEQUENCE [LARGE SCALE GENOMIC DNA]</scope>
    <source>
        <strain evidence="2 3">DSM 25479</strain>
    </source>
</reference>
<dbReference type="InterPro" id="IPR006640">
    <property type="entry name" value="SprT-like_domain"/>
</dbReference>
<dbReference type="STRING" id="1118202.SAMN05443429_107125"/>
<keyword evidence="3" id="KW-1185">Reference proteome</keyword>
<dbReference type="Proteomes" id="UP000184335">
    <property type="component" value="Unassembled WGS sequence"/>
</dbReference>
<dbReference type="Pfam" id="PF10263">
    <property type="entry name" value="SprT-like"/>
    <property type="match status" value="1"/>
</dbReference>
<dbReference type="AlphaFoldDB" id="A0A1M6FT96"/>
<dbReference type="EMBL" id="FQYI01000007">
    <property type="protein sequence ID" value="SHJ00902.1"/>
    <property type="molecule type" value="Genomic_DNA"/>
</dbReference>
<protein>
    <submittedName>
        <fullName evidence="2">SprT-like family protein</fullName>
    </submittedName>
</protein>
<feature type="domain" description="SprT-like" evidence="1">
    <location>
        <begin position="26"/>
        <end position="98"/>
    </location>
</feature>
<accession>A0A1M6FT96</accession>